<evidence type="ECO:0000256" key="2">
    <source>
        <dbReference type="SAM" id="SignalP"/>
    </source>
</evidence>
<dbReference type="GO" id="GO:0005829">
    <property type="term" value="C:cytosol"/>
    <property type="evidence" value="ECO:0007669"/>
    <property type="project" value="TreeGrafter"/>
</dbReference>
<dbReference type="InterPro" id="IPR050164">
    <property type="entry name" value="Peptidase_C19"/>
</dbReference>
<keyword evidence="5" id="KW-1185">Reference proteome</keyword>
<dbReference type="SUPFAM" id="SSF54001">
    <property type="entry name" value="Cysteine proteinases"/>
    <property type="match status" value="1"/>
</dbReference>
<dbReference type="PANTHER" id="PTHR24006">
    <property type="entry name" value="UBIQUITIN CARBOXYL-TERMINAL HYDROLASE"/>
    <property type="match status" value="1"/>
</dbReference>
<dbReference type="InterPro" id="IPR024729">
    <property type="entry name" value="USP7_ICP0-binding_dom"/>
</dbReference>
<dbReference type="GO" id="GO:0004843">
    <property type="term" value="F:cysteine-type deubiquitinase activity"/>
    <property type="evidence" value="ECO:0007669"/>
    <property type="project" value="InterPro"/>
</dbReference>
<dbReference type="Pfam" id="PF00443">
    <property type="entry name" value="UCH"/>
    <property type="match status" value="1"/>
</dbReference>
<dbReference type="InterPro" id="IPR028889">
    <property type="entry name" value="USP"/>
</dbReference>
<keyword evidence="1" id="KW-0833">Ubl conjugation pathway</keyword>
<sequence length="387" mass="45452">MSTTESGIIALVLLRLFYKLQYADKSVLMKELTRSFGWNTYDSFMQQDVQELNRVLCEKLEEKMKGIVVESTIQNLFGGHQMNYIECINVEFKSTRKESFYDLQLDMKGCKDVYALFDKYVEVEHMEEDNKYHAEGHGLQDAKKGVLFTNFPLVLQLHLKRFEYDFSSDSMVKINDRYEFPLQLDLDRENGKCLSPDADRSVQNLYTLHSVLLHRDGKSDTDRIICDVDENDIAEDLRTRNTSFHLDHPLTPEEEAKMVGQMIREVSPRIHNVELNLFLEVMDLNPEPLPEKTEENILLFFKVYDPEKEEHRYVERMFEKSSGKPCKVLLKVSAGFSMNDDIEILEEVKFEQNIVCKPMDTRSWSRVQDGEIIYIQKLLSREDQEQF</sequence>
<organism evidence="4 5">
    <name type="scientific">Oldenlandia corymbosa var. corymbosa</name>
    <dbReference type="NCBI Taxonomy" id="529605"/>
    <lineage>
        <taxon>Eukaryota</taxon>
        <taxon>Viridiplantae</taxon>
        <taxon>Streptophyta</taxon>
        <taxon>Embryophyta</taxon>
        <taxon>Tracheophyta</taxon>
        <taxon>Spermatophyta</taxon>
        <taxon>Magnoliopsida</taxon>
        <taxon>eudicotyledons</taxon>
        <taxon>Gunneridae</taxon>
        <taxon>Pentapetalae</taxon>
        <taxon>asterids</taxon>
        <taxon>lamiids</taxon>
        <taxon>Gentianales</taxon>
        <taxon>Rubiaceae</taxon>
        <taxon>Rubioideae</taxon>
        <taxon>Spermacoceae</taxon>
        <taxon>Hedyotis-Oldenlandia complex</taxon>
        <taxon>Oldenlandia</taxon>
    </lineage>
</organism>
<dbReference type="AlphaFoldDB" id="A0AAV1CN26"/>
<feature type="signal peptide" evidence="2">
    <location>
        <begin position="1"/>
        <end position="23"/>
    </location>
</feature>
<name>A0AAV1CN26_OLDCO</name>
<evidence type="ECO:0000313" key="4">
    <source>
        <dbReference type="EMBL" id="CAI9095952.1"/>
    </source>
</evidence>
<dbReference type="Pfam" id="PF12436">
    <property type="entry name" value="USP7_ICP0_bdg"/>
    <property type="match status" value="1"/>
</dbReference>
<dbReference type="PROSITE" id="PS50235">
    <property type="entry name" value="USP_3"/>
    <property type="match status" value="1"/>
</dbReference>
<feature type="chain" id="PRO_5043494336" evidence="2">
    <location>
        <begin position="24"/>
        <end position="387"/>
    </location>
</feature>
<dbReference type="Gene3D" id="3.10.20.90">
    <property type="entry name" value="Phosphatidylinositol 3-kinase Catalytic Subunit, Chain A, domain 1"/>
    <property type="match status" value="1"/>
</dbReference>
<dbReference type="InterPro" id="IPR001394">
    <property type="entry name" value="Peptidase_C19_UCH"/>
</dbReference>
<reference evidence="4" key="1">
    <citation type="submission" date="2023-03" db="EMBL/GenBank/DDBJ databases">
        <authorList>
            <person name="Julca I."/>
        </authorList>
    </citation>
    <scope>NUCLEOTIDE SEQUENCE</scope>
</reference>
<dbReference type="GO" id="GO:0016579">
    <property type="term" value="P:protein deubiquitination"/>
    <property type="evidence" value="ECO:0007669"/>
    <property type="project" value="InterPro"/>
</dbReference>
<proteinExistence type="predicted"/>
<gene>
    <name evidence="4" type="ORF">OLC1_LOCUS6816</name>
</gene>
<dbReference type="Gene3D" id="3.90.70.10">
    <property type="entry name" value="Cysteine proteinases"/>
    <property type="match status" value="1"/>
</dbReference>
<dbReference type="GO" id="GO:0005634">
    <property type="term" value="C:nucleus"/>
    <property type="evidence" value="ECO:0007669"/>
    <property type="project" value="TreeGrafter"/>
</dbReference>
<keyword evidence="2" id="KW-0732">Signal</keyword>
<evidence type="ECO:0000256" key="1">
    <source>
        <dbReference type="ARBA" id="ARBA00022786"/>
    </source>
</evidence>
<dbReference type="EMBL" id="OX459119">
    <property type="protein sequence ID" value="CAI9095952.1"/>
    <property type="molecule type" value="Genomic_DNA"/>
</dbReference>
<dbReference type="GO" id="GO:0031647">
    <property type="term" value="P:regulation of protein stability"/>
    <property type="evidence" value="ECO:0007669"/>
    <property type="project" value="TreeGrafter"/>
</dbReference>
<dbReference type="PANTHER" id="PTHR24006:SF644">
    <property type="entry name" value="UBIQUITIN CARBOXYL-TERMINAL HYDROLASE 7"/>
    <property type="match status" value="1"/>
</dbReference>
<dbReference type="Proteomes" id="UP001161247">
    <property type="component" value="Chromosome 2"/>
</dbReference>
<protein>
    <submittedName>
        <fullName evidence="4">OLC1v1031999C1</fullName>
    </submittedName>
</protein>
<feature type="domain" description="USP" evidence="3">
    <location>
        <begin position="1"/>
        <end position="304"/>
    </location>
</feature>
<accession>A0AAV1CN26</accession>
<evidence type="ECO:0000259" key="3">
    <source>
        <dbReference type="PROSITE" id="PS50235"/>
    </source>
</evidence>
<dbReference type="InterPro" id="IPR038765">
    <property type="entry name" value="Papain-like_cys_pep_sf"/>
</dbReference>
<evidence type="ECO:0000313" key="5">
    <source>
        <dbReference type="Proteomes" id="UP001161247"/>
    </source>
</evidence>